<reference evidence="14 15" key="1">
    <citation type="journal article" date="2021" name="Commun. Biol.">
        <title>The genome of Shorea leprosula (Dipterocarpaceae) highlights the ecological relevance of drought in aseasonal tropical rainforests.</title>
        <authorList>
            <person name="Ng K.K.S."/>
            <person name="Kobayashi M.J."/>
            <person name="Fawcett J.A."/>
            <person name="Hatakeyama M."/>
            <person name="Paape T."/>
            <person name="Ng C.H."/>
            <person name="Ang C.C."/>
            <person name="Tnah L.H."/>
            <person name="Lee C.T."/>
            <person name="Nishiyama T."/>
            <person name="Sese J."/>
            <person name="O'Brien M.J."/>
            <person name="Copetti D."/>
            <person name="Mohd Noor M.I."/>
            <person name="Ong R.C."/>
            <person name="Putra M."/>
            <person name="Sireger I.Z."/>
            <person name="Indrioko S."/>
            <person name="Kosugi Y."/>
            <person name="Izuno A."/>
            <person name="Isagi Y."/>
            <person name="Lee S.L."/>
            <person name="Shimizu K.K."/>
        </authorList>
    </citation>
    <scope>NUCLEOTIDE SEQUENCE [LARGE SCALE GENOMIC DNA]</scope>
    <source>
        <strain evidence="14">214</strain>
    </source>
</reference>
<keyword evidence="11" id="KW-0256">Endoplasmic reticulum</keyword>
<evidence type="ECO:0000256" key="10">
    <source>
        <dbReference type="PROSITE-ProRule" id="PRU00175"/>
    </source>
</evidence>
<evidence type="ECO:0000256" key="4">
    <source>
        <dbReference type="ARBA" id="ARBA00022679"/>
    </source>
</evidence>
<evidence type="ECO:0000259" key="13">
    <source>
        <dbReference type="PROSITE" id="PS50089"/>
    </source>
</evidence>
<dbReference type="InterPro" id="IPR017907">
    <property type="entry name" value="Znf_RING_CS"/>
</dbReference>
<keyword evidence="7 11" id="KW-0833">Ubl conjugation pathway</keyword>
<dbReference type="EMBL" id="BPVZ01000118">
    <property type="protein sequence ID" value="GKV36714.1"/>
    <property type="molecule type" value="Genomic_DNA"/>
</dbReference>
<dbReference type="Gene3D" id="3.30.40.10">
    <property type="entry name" value="Zinc/RING finger domain, C3HC4 (zinc finger)"/>
    <property type="match status" value="1"/>
</dbReference>
<sequence>MAIEQYFEEAVSHNDLSGGHKNSPEKWKSASDSITGSNDNPPRGFDCNICLDSVQDPVVTLCGHLYCWPCIYKWLHFGSMSSGSQDQKQQQCPVCKAEVSQASLIPLYGPGLNKKHPKSKAPHLGKVIPKRPLGPACGVDAPRSHSSPHFSPQFHHRHGSHQSHMYYSQQGSYPATPMLSLGSTTGNLFDPVIGMFGEMIYSRIFGNSITNIYTYPNTYDLVGNTNPRIRRHLMQADKSLSRISFFLLCCLLLCLLLF</sequence>
<evidence type="ECO:0000256" key="9">
    <source>
        <dbReference type="ARBA" id="ARBA00023136"/>
    </source>
</evidence>
<evidence type="ECO:0000256" key="2">
    <source>
        <dbReference type="ARBA" id="ARBA00004308"/>
    </source>
</evidence>
<comment type="function">
    <text evidence="11">E3 ubiquitin-protein ligase.</text>
</comment>
<dbReference type="SMART" id="SM00184">
    <property type="entry name" value="RING"/>
    <property type="match status" value="1"/>
</dbReference>
<dbReference type="GO" id="GO:0061630">
    <property type="term" value="F:ubiquitin protein ligase activity"/>
    <property type="evidence" value="ECO:0007669"/>
    <property type="project" value="UniProtKB-UniRule"/>
</dbReference>
<comment type="domain">
    <text evidence="11">The RING-type zinc finger domain is responsible for E3 ligase activity.</text>
</comment>
<dbReference type="InterPro" id="IPR045103">
    <property type="entry name" value="RNF5/RNF185-like"/>
</dbReference>
<evidence type="ECO:0000256" key="6">
    <source>
        <dbReference type="ARBA" id="ARBA00022771"/>
    </source>
</evidence>
<evidence type="ECO:0000256" key="8">
    <source>
        <dbReference type="ARBA" id="ARBA00022833"/>
    </source>
</evidence>
<dbReference type="CDD" id="cd16745">
    <property type="entry name" value="RING-HC_AtRMA-like"/>
    <property type="match status" value="1"/>
</dbReference>
<keyword evidence="8 11" id="KW-0862">Zinc</keyword>
<comment type="catalytic activity">
    <reaction evidence="1 11">
        <text>S-ubiquitinyl-[E2 ubiquitin-conjugating enzyme]-L-cysteine + [acceptor protein]-L-lysine = [E2 ubiquitin-conjugating enzyme]-L-cysteine + N(6)-ubiquitinyl-[acceptor protein]-L-lysine.</text>
        <dbReference type="EC" id="2.3.2.27"/>
    </reaction>
</comment>
<dbReference type="FunFam" id="3.30.40.10:FF:000778">
    <property type="entry name" value="E3 ubiquitin-protein ligase RMA1H1 isoform A"/>
    <property type="match status" value="1"/>
</dbReference>
<organism evidence="14 15">
    <name type="scientific">Rubroshorea leprosula</name>
    <dbReference type="NCBI Taxonomy" id="152421"/>
    <lineage>
        <taxon>Eukaryota</taxon>
        <taxon>Viridiplantae</taxon>
        <taxon>Streptophyta</taxon>
        <taxon>Embryophyta</taxon>
        <taxon>Tracheophyta</taxon>
        <taxon>Spermatophyta</taxon>
        <taxon>Magnoliopsida</taxon>
        <taxon>eudicotyledons</taxon>
        <taxon>Gunneridae</taxon>
        <taxon>Pentapetalae</taxon>
        <taxon>rosids</taxon>
        <taxon>malvids</taxon>
        <taxon>Malvales</taxon>
        <taxon>Dipterocarpaceae</taxon>
        <taxon>Rubroshorea</taxon>
    </lineage>
</organism>
<evidence type="ECO:0000256" key="11">
    <source>
        <dbReference type="RuleBase" id="RU369090"/>
    </source>
</evidence>
<feature type="region of interest" description="Disordered" evidence="12">
    <location>
        <begin position="14"/>
        <end position="36"/>
    </location>
</feature>
<protein>
    <recommendedName>
        <fullName evidence="11">E3 ubiquitin-protein ligase RMA</fullName>
        <ecNumber evidence="11">2.3.2.27</ecNumber>
    </recommendedName>
    <alternativeName>
        <fullName evidence="11">Protein RING membrane-anchor</fullName>
    </alternativeName>
    <alternativeName>
        <fullName evidence="11">RING-type E3 ubiquitin transferase RMA</fullName>
    </alternativeName>
</protein>
<dbReference type="GO" id="GO:0008270">
    <property type="term" value="F:zinc ion binding"/>
    <property type="evidence" value="ECO:0007669"/>
    <property type="project" value="UniProtKB-KW"/>
</dbReference>
<dbReference type="PANTHER" id="PTHR12313">
    <property type="entry name" value="E3 UBIQUITIN-PROTEIN LIGASE RNF5-RELATED"/>
    <property type="match status" value="1"/>
</dbReference>
<dbReference type="AlphaFoldDB" id="A0AAV5LIK0"/>
<dbReference type="PROSITE" id="PS50089">
    <property type="entry name" value="ZF_RING_2"/>
    <property type="match status" value="1"/>
</dbReference>
<dbReference type="InterPro" id="IPR018957">
    <property type="entry name" value="Znf_C3HC4_RING-type"/>
</dbReference>
<keyword evidence="6 10" id="KW-0863">Zinc-finger</keyword>
<evidence type="ECO:0000313" key="15">
    <source>
        <dbReference type="Proteomes" id="UP001054252"/>
    </source>
</evidence>
<dbReference type="Proteomes" id="UP001054252">
    <property type="component" value="Unassembled WGS sequence"/>
</dbReference>
<feature type="domain" description="RING-type" evidence="13">
    <location>
        <begin position="47"/>
        <end position="96"/>
    </location>
</feature>
<dbReference type="SUPFAM" id="SSF57850">
    <property type="entry name" value="RING/U-box"/>
    <property type="match status" value="1"/>
</dbReference>
<dbReference type="EC" id="2.3.2.27" evidence="11"/>
<keyword evidence="5 11" id="KW-0479">Metal-binding</keyword>
<evidence type="ECO:0000256" key="12">
    <source>
        <dbReference type="SAM" id="MobiDB-lite"/>
    </source>
</evidence>
<comment type="pathway">
    <text evidence="3 11">Protein modification; protein ubiquitination.</text>
</comment>
<keyword evidence="4 11" id="KW-0808">Transferase</keyword>
<evidence type="ECO:0000256" key="3">
    <source>
        <dbReference type="ARBA" id="ARBA00004906"/>
    </source>
</evidence>
<evidence type="ECO:0000313" key="14">
    <source>
        <dbReference type="EMBL" id="GKV36714.1"/>
    </source>
</evidence>
<dbReference type="GO" id="GO:0005789">
    <property type="term" value="C:endoplasmic reticulum membrane"/>
    <property type="evidence" value="ECO:0007669"/>
    <property type="project" value="UniProtKB-SubCell"/>
</dbReference>
<evidence type="ECO:0000256" key="7">
    <source>
        <dbReference type="ARBA" id="ARBA00022786"/>
    </source>
</evidence>
<evidence type="ECO:0000256" key="5">
    <source>
        <dbReference type="ARBA" id="ARBA00022723"/>
    </source>
</evidence>
<evidence type="ECO:0000256" key="1">
    <source>
        <dbReference type="ARBA" id="ARBA00000900"/>
    </source>
</evidence>
<dbReference type="InterPro" id="IPR013083">
    <property type="entry name" value="Znf_RING/FYVE/PHD"/>
</dbReference>
<comment type="subcellular location">
    <subcellularLocation>
        <location evidence="2">Endomembrane system</location>
    </subcellularLocation>
    <subcellularLocation>
        <location evidence="11">Endoplasmic reticulum membrane</location>
        <topology evidence="11">Single-pass type IV membrane protein</topology>
    </subcellularLocation>
</comment>
<keyword evidence="15" id="KW-1185">Reference proteome</keyword>
<gene>
    <name evidence="14" type="ORF">SLEP1_g44814</name>
</gene>
<proteinExistence type="predicted"/>
<dbReference type="PROSITE" id="PS00518">
    <property type="entry name" value="ZF_RING_1"/>
    <property type="match status" value="1"/>
</dbReference>
<dbReference type="InterPro" id="IPR001841">
    <property type="entry name" value="Znf_RING"/>
</dbReference>
<keyword evidence="9" id="KW-0472">Membrane</keyword>
<accession>A0AAV5LIK0</accession>
<dbReference type="GO" id="GO:0006511">
    <property type="term" value="P:ubiquitin-dependent protein catabolic process"/>
    <property type="evidence" value="ECO:0007669"/>
    <property type="project" value="UniProtKB-UniRule"/>
</dbReference>
<dbReference type="Pfam" id="PF00097">
    <property type="entry name" value="zf-C3HC4"/>
    <property type="match status" value="1"/>
</dbReference>
<comment type="caution">
    <text evidence="14">The sequence shown here is derived from an EMBL/GenBank/DDBJ whole genome shotgun (WGS) entry which is preliminary data.</text>
</comment>
<name>A0AAV5LIK0_9ROSI</name>